<evidence type="ECO:0008006" key="3">
    <source>
        <dbReference type="Google" id="ProtNLM"/>
    </source>
</evidence>
<proteinExistence type="predicted"/>
<evidence type="ECO:0000313" key="1">
    <source>
        <dbReference type="EMBL" id="GAA0158648.1"/>
    </source>
</evidence>
<gene>
    <name evidence="1" type="ORF">LIER_15614</name>
</gene>
<evidence type="ECO:0000313" key="2">
    <source>
        <dbReference type="Proteomes" id="UP001454036"/>
    </source>
</evidence>
<dbReference type="EMBL" id="BAABME010003401">
    <property type="protein sequence ID" value="GAA0158648.1"/>
    <property type="molecule type" value="Genomic_DNA"/>
</dbReference>
<organism evidence="1 2">
    <name type="scientific">Lithospermum erythrorhizon</name>
    <name type="common">Purple gromwell</name>
    <name type="synonym">Lithospermum officinale var. erythrorhizon</name>
    <dbReference type="NCBI Taxonomy" id="34254"/>
    <lineage>
        <taxon>Eukaryota</taxon>
        <taxon>Viridiplantae</taxon>
        <taxon>Streptophyta</taxon>
        <taxon>Embryophyta</taxon>
        <taxon>Tracheophyta</taxon>
        <taxon>Spermatophyta</taxon>
        <taxon>Magnoliopsida</taxon>
        <taxon>eudicotyledons</taxon>
        <taxon>Gunneridae</taxon>
        <taxon>Pentapetalae</taxon>
        <taxon>asterids</taxon>
        <taxon>lamiids</taxon>
        <taxon>Boraginales</taxon>
        <taxon>Boraginaceae</taxon>
        <taxon>Boraginoideae</taxon>
        <taxon>Lithospermeae</taxon>
        <taxon>Lithospermum</taxon>
    </lineage>
</organism>
<sequence length="130" mass="14494">MAALQQQVDALSAKVAGHIQRGTNTELARLAPFAPQIRSAVVLAEMKLPVFTNLMGKTDPEEDIAEFRSQMSFHQPDSRVYYKAFPSILAGPALKWFNRLPNGCITSFEALKNRFTRAYVGRVRQAKDAP</sequence>
<comment type="caution">
    <text evidence="1">The sequence shown here is derived from an EMBL/GenBank/DDBJ whole genome shotgun (WGS) entry which is preliminary data.</text>
</comment>
<keyword evidence="2" id="KW-1185">Reference proteome</keyword>
<dbReference type="AlphaFoldDB" id="A0AAV3Q537"/>
<protein>
    <recommendedName>
        <fullName evidence="3">Retrotransposon gag domain-containing protein</fullName>
    </recommendedName>
</protein>
<reference evidence="1 2" key="1">
    <citation type="submission" date="2024-01" db="EMBL/GenBank/DDBJ databases">
        <title>The complete chloroplast genome sequence of Lithospermum erythrorhizon: insights into the phylogenetic relationship among Boraginaceae species and the maternal lineages of purple gromwells.</title>
        <authorList>
            <person name="Okada T."/>
            <person name="Watanabe K."/>
        </authorList>
    </citation>
    <scope>NUCLEOTIDE SEQUENCE [LARGE SCALE GENOMIC DNA]</scope>
</reference>
<dbReference type="PANTHER" id="PTHR33223">
    <property type="entry name" value="CCHC-TYPE DOMAIN-CONTAINING PROTEIN"/>
    <property type="match status" value="1"/>
</dbReference>
<dbReference type="PANTHER" id="PTHR33223:SF10">
    <property type="entry name" value="AMINOTRANSFERASE-LIKE PLANT MOBILE DOMAIN-CONTAINING PROTEIN"/>
    <property type="match status" value="1"/>
</dbReference>
<name>A0AAV3Q537_LITER</name>
<dbReference type="Proteomes" id="UP001454036">
    <property type="component" value="Unassembled WGS sequence"/>
</dbReference>
<accession>A0AAV3Q537</accession>